<organism evidence="1 2">
    <name type="scientific">Dubosiella muris</name>
    <dbReference type="NCBI Taxonomy" id="3038133"/>
    <lineage>
        <taxon>Bacteria</taxon>
        <taxon>Bacillati</taxon>
        <taxon>Bacillota</taxon>
        <taxon>Erysipelotrichia</taxon>
        <taxon>Erysipelotrichales</taxon>
        <taxon>Erysipelotrichaceae</taxon>
        <taxon>Dubosiella</taxon>
    </lineage>
</organism>
<evidence type="ECO:0000313" key="2">
    <source>
        <dbReference type="Proteomes" id="UP000308836"/>
    </source>
</evidence>
<protein>
    <submittedName>
        <fullName evidence="1">Uncharacterized protein</fullName>
    </submittedName>
</protein>
<proteinExistence type="predicted"/>
<gene>
    <name evidence="1" type="ORF">E5336_11005</name>
</gene>
<evidence type="ECO:0000313" key="1">
    <source>
        <dbReference type="EMBL" id="TGY64969.1"/>
    </source>
</evidence>
<name>A0AC61R593_9FIRM</name>
<comment type="caution">
    <text evidence="1">The sequence shown here is derived from an EMBL/GenBank/DDBJ whole genome shotgun (WGS) entry which is preliminary data.</text>
</comment>
<dbReference type="Proteomes" id="UP000308836">
    <property type="component" value="Unassembled WGS sequence"/>
</dbReference>
<keyword evidence="2" id="KW-1185">Reference proteome</keyword>
<sequence length="483" mass="54284">MPNNAKRKKPRRHFNKKLYVPLGVLAAALAVYLGFKCTEDGTFTVLNYSEEEPVVATYKHFAFAKRKLKSLDASSLSCIQNQNEKVVALQSGLVNFHTKDVSENTTYTTTDGEEGYLNGSYGSDALYLDTNKNGTKVLFMMAGVKGWVDVDDINLMFYDPAYDISCYSRGTTALVHQVCTDLLNNASIAYNIGPAPDFLKEDTTYYSYDGHYFYPDFATMSADMQAGTYERALNKEPYFNFYQFVPHRSKTALADNAYDEYLYRIRGIDALASAYPCADNESVLYDSEPTFIQEQNDVFVNGSMMFSLACNESAYGQSQYAIEQHNVFGHGAFDENPDLATMYADLKDCVHQHAYYFIQQAYANPKDWRYHGSWFGDKGSGINVQYASDPYWGEKAASMYYALDQGTDREAIQIHTVICPRDLDVALPDGTIAYTYKKGTVASFVVVGETDEDYEVMLEAPVQNGAIDVNATYDPDIHGRIKK</sequence>
<reference evidence="1" key="1">
    <citation type="submission" date="2019-04" db="EMBL/GenBank/DDBJ databases">
        <title>Microbes associate with the intestines of laboratory mice.</title>
        <authorList>
            <person name="Navarre W."/>
            <person name="Wong E."/>
            <person name="Huang K."/>
            <person name="Tropini C."/>
            <person name="Ng K."/>
            <person name="Yu B."/>
        </authorList>
    </citation>
    <scope>NUCLEOTIDE SEQUENCE</scope>
    <source>
        <strain evidence="1">NM09_H32</strain>
    </source>
</reference>
<accession>A0AC61R593</accession>
<dbReference type="EMBL" id="SRYG01000027">
    <property type="protein sequence ID" value="TGY64969.1"/>
    <property type="molecule type" value="Genomic_DNA"/>
</dbReference>